<feature type="region of interest" description="Disordered" evidence="1">
    <location>
        <begin position="38"/>
        <end position="72"/>
    </location>
</feature>
<proteinExistence type="predicted"/>
<accession>A0ABR5HEW0</accession>
<evidence type="ECO:0000256" key="1">
    <source>
        <dbReference type="SAM" id="MobiDB-lite"/>
    </source>
</evidence>
<dbReference type="EMBL" id="JTHG01000066">
    <property type="protein sequence ID" value="KMO25059.1"/>
    <property type="molecule type" value="Genomic_DNA"/>
</dbReference>
<protein>
    <submittedName>
        <fullName evidence="2">Uncharacterized protein</fullName>
    </submittedName>
</protein>
<dbReference type="Proteomes" id="UP000036471">
    <property type="component" value="Unassembled WGS sequence"/>
</dbReference>
<comment type="caution">
    <text evidence="2">The sequence shown here is derived from an EMBL/GenBank/DDBJ whole genome shotgun (WGS) entry which is preliminary data.</text>
</comment>
<evidence type="ECO:0000313" key="2">
    <source>
        <dbReference type="EMBL" id="KMO25059.1"/>
    </source>
</evidence>
<dbReference type="RefSeq" id="WP_048428213.1">
    <property type="nucleotide sequence ID" value="NZ_JTHF01000116.1"/>
</dbReference>
<reference evidence="2 3" key="1">
    <citation type="submission" date="2014-11" db="EMBL/GenBank/DDBJ databases">
        <title>Comparative genomics of Methylobacterium species.</title>
        <authorList>
            <person name="Chaudhry V."/>
            <person name="Patil P.B."/>
        </authorList>
    </citation>
    <scope>NUCLEOTIDE SEQUENCE [LARGE SCALE GENOMIC DNA]</scope>
    <source>
        <strain evidence="2 3">SE3.6</strain>
    </source>
</reference>
<organism evidence="2 3">
    <name type="scientific">Methylobacterium indicum</name>
    <dbReference type="NCBI Taxonomy" id="1775910"/>
    <lineage>
        <taxon>Bacteria</taxon>
        <taxon>Pseudomonadati</taxon>
        <taxon>Pseudomonadota</taxon>
        <taxon>Alphaproteobacteria</taxon>
        <taxon>Hyphomicrobiales</taxon>
        <taxon>Methylobacteriaceae</taxon>
        <taxon>Methylobacterium</taxon>
    </lineage>
</organism>
<sequence>MAPKADEIAVVDAAAGTAPAGAYDMADELLPESEWFSPEERAARDAEADDFEIDWSEVPVTNRDTEAPANAS</sequence>
<gene>
    <name evidence="2" type="ORF">QR79_09815</name>
</gene>
<name>A0ABR5HEW0_9HYPH</name>
<evidence type="ECO:0000313" key="3">
    <source>
        <dbReference type="Proteomes" id="UP000036471"/>
    </source>
</evidence>
<keyword evidence="3" id="KW-1185">Reference proteome</keyword>